<dbReference type="GO" id="GO:0046785">
    <property type="term" value="P:microtubule polymerization"/>
    <property type="evidence" value="ECO:0007669"/>
    <property type="project" value="InterPro"/>
</dbReference>
<dbReference type="EMBL" id="CAXKWB010022929">
    <property type="protein sequence ID" value="CAL4124725.1"/>
    <property type="molecule type" value="Genomic_DNA"/>
</dbReference>
<dbReference type="GO" id="GO:0007051">
    <property type="term" value="P:spindle organization"/>
    <property type="evidence" value="ECO:0007669"/>
    <property type="project" value="InterPro"/>
</dbReference>
<dbReference type="InterPro" id="IPR045110">
    <property type="entry name" value="XMAP215"/>
</dbReference>
<proteinExistence type="predicted"/>
<feature type="compositionally biased region" description="Polar residues" evidence="1">
    <location>
        <begin position="158"/>
        <end position="170"/>
    </location>
</feature>
<gene>
    <name evidence="2" type="ORF">MNOR_LOCUS24728</name>
</gene>
<sequence length="337" mass="37787">MGQLNNGCAITRIIDIFVGSLDHDTYPGISSALLKLLHESVGGSASTKFTELVMKCNWKVIRILSSRNNDLDLDQILLDVHNFLEAYPVSTWTDRPSDTPLRTIKTVIHTLCQVYGSAILSHFSRIDNSQGSELHKYLTKTLKKPKLSTGSTDDSNKLAASQMDSNNSEGKSPKRLSKTAHNQLSEIFRKIGSKENTKEGLIQLYEFKQKHPEADIEPFLRKSSQFFQNYIERGLKRVEMERQAENKSLSNQTVENGSNSAPLSAINVQDSNFNMNELVDQFKALAARAGFDNTYIDTAVKDITNNETKSQVDEVNQYTEYIKSVSSAEIKADPKEI</sequence>
<dbReference type="Proteomes" id="UP001497623">
    <property type="component" value="Unassembled WGS sequence"/>
</dbReference>
<dbReference type="GO" id="GO:0051010">
    <property type="term" value="F:microtubule plus-end binding"/>
    <property type="evidence" value="ECO:0007669"/>
    <property type="project" value="InterPro"/>
</dbReference>
<evidence type="ECO:0008006" key="4">
    <source>
        <dbReference type="Google" id="ProtNLM"/>
    </source>
</evidence>
<evidence type="ECO:0000313" key="3">
    <source>
        <dbReference type="Proteomes" id="UP001497623"/>
    </source>
</evidence>
<comment type="caution">
    <text evidence="2">The sequence shown here is derived from an EMBL/GenBank/DDBJ whole genome shotgun (WGS) entry which is preliminary data.</text>
</comment>
<accession>A0AAV2RI11</accession>
<protein>
    <recommendedName>
        <fullName evidence="4">Cytoskeleton-associated protein 5</fullName>
    </recommendedName>
</protein>
<reference evidence="2 3" key="1">
    <citation type="submission" date="2024-05" db="EMBL/GenBank/DDBJ databases">
        <authorList>
            <person name="Wallberg A."/>
        </authorList>
    </citation>
    <scope>NUCLEOTIDE SEQUENCE [LARGE SCALE GENOMIC DNA]</scope>
</reference>
<dbReference type="AlphaFoldDB" id="A0AAV2RI11"/>
<dbReference type="GO" id="GO:0030951">
    <property type="term" value="P:establishment or maintenance of microtubule cytoskeleton polarity"/>
    <property type="evidence" value="ECO:0007669"/>
    <property type="project" value="InterPro"/>
</dbReference>
<organism evidence="2 3">
    <name type="scientific">Meganyctiphanes norvegica</name>
    <name type="common">Northern krill</name>
    <name type="synonym">Thysanopoda norvegica</name>
    <dbReference type="NCBI Taxonomy" id="48144"/>
    <lineage>
        <taxon>Eukaryota</taxon>
        <taxon>Metazoa</taxon>
        <taxon>Ecdysozoa</taxon>
        <taxon>Arthropoda</taxon>
        <taxon>Crustacea</taxon>
        <taxon>Multicrustacea</taxon>
        <taxon>Malacostraca</taxon>
        <taxon>Eumalacostraca</taxon>
        <taxon>Eucarida</taxon>
        <taxon>Euphausiacea</taxon>
        <taxon>Euphausiidae</taxon>
        <taxon>Meganyctiphanes</taxon>
    </lineage>
</organism>
<feature type="non-terminal residue" evidence="2">
    <location>
        <position position="337"/>
    </location>
</feature>
<evidence type="ECO:0000313" key="2">
    <source>
        <dbReference type="EMBL" id="CAL4124725.1"/>
    </source>
</evidence>
<feature type="region of interest" description="Disordered" evidence="1">
    <location>
        <begin position="145"/>
        <end position="178"/>
    </location>
</feature>
<keyword evidence="3" id="KW-1185">Reference proteome</keyword>
<dbReference type="GO" id="GO:0061863">
    <property type="term" value="F:microtubule plus end polymerase"/>
    <property type="evidence" value="ECO:0007669"/>
    <property type="project" value="InterPro"/>
</dbReference>
<name>A0AAV2RI11_MEGNR</name>
<dbReference type="PANTHER" id="PTHR12609">
    <property type="entry name" value="MICROTUBULE ASSOCIATED PROTEIN XMAP215"/>
    <property type="match status" value="1"/>
</dbReference>
<evidence type="ECO:0000256" key="1">
    <source>
        <dbReference type="SAM" id="MobiDB-lite"/>
    </source>
</evidence>